<dbReference type="InterPro" id="IPR018338">
    <property type="entry name" value="Carbonic_anhydrase_a-class_CS"/>
</dbReference>
<dbReference type="Pfam" id="PF00194">
    <property type="entry name" value="Carb_anhydrase"/>
    <property type="match status" value="1"/>
</dbReference>
<feature type="domain" description="Alpha-carbonic anhydrase" evidence="9">
    <location>
        <begin position="1"/>
        <end position="259"/>
    </location>
</feature>
<keyword evidence="6 8" id="KW-0456">Lyase</keyword>
<comment type="similarity">
    <text evidence="2 8">Belongs to the alpha-carbonic anhydrase family.</text>
</comment>
<accession>B7T143</accession>
<evidence type="ECO:0000256" key="1">
    <source>
        <dbReference type="ARBA" id="ARBA00001947"/>
    </source>
</evidence>
<dbReference type="GO" id="GO:0008270">
    <property type="term" value="F:zinc ion binding"/>
    <property type="evidence" value="ECO:0007669"/>
    <property type="project" value="UniProtKB-UniRule"/>
</dbReference>
<evidence type="ECO:0000256" key="2">
    <source>
        <dbReference type="ARBA" id="ARBA00010718"/>
    </source>
</evidence>
<dbReference type="SUPFAM" id="SSF51069">
    <property type="entry name" value="Carbonic anhydrase"/>
    <property type="match status" value="1"/>
</dbReference>
<comment type="catalytic activity">
    <reaction evidence="7 8">
        <text>hydrogencarbonate + H(+) = CO2 + H2O</text>
        <dbReference type="Rhea" id="RHEA:10748"/>
        <dbReference type="ChEBI" id="CHEBI:15377"/>
        <dbReference type="ChEBI" id="CHEBI:15378"/>
        <dbReference type="ChEBI" id="CHEBI:16526"/>
        <dbReference type="ChEBI" id="CHEBI:17544"/>
        <dbReference type="EC" id="4.2.1.1"/>
    </reaction>
</comment>
<dbReference type="PROSITE" id="PS00162">
    <property type="entry name" value="ALPHA_CA_1"/>
    <property type="match status" value="1"/>
</dbReference>
<evidence type="ECO:0000256" key="7">
    <source>
        <dbReference type="ARBA" id="ARBA00048348"/>
    </source>
</evidence>
<proteinExistence type="evidence at transcript level"/>
<sequence>MVWGYDKENGPANWYKSCPIAFIGKRQSPIDLIDNEVKRDSSLEPLVVSYPPFSKGKFLNNGHSVQFVPDASNNLSELSGGPLAKKYKFEQFHFHWGDKDSEGSEHRVNGKMYSAELHFVHWDCETHASFPETVKANKRNGLCVLGFFLKVGAENAALKPITDMLPKVKKAGSSEPLAIEFDMRSVMPKDLTDYYTYDGSLTTPPLLECVKWIVFKEPLEVSAAQMEAFRAVENGNGEPLVGNYRPPCPVHSRTVAASFK</sequence>
<dbReference type="InterPro" id="IPR023561">
    <property type="entry name" value="Carbonic_anhydrase_a-class"/>
</dbReference>
<dbReference type="GO" id="GO:0005737">
    <property type="term" value="C:cytoplasm"/>
    <property type="evidence" value="ECO:0007669"/>
    <property type="project" value="TreeGrafter"/>
</dbReference>
<dbReference type="GO" id="GO:0004089">
    <property type="term" value="F:carbonate dehydratase activity"/>
    <property type="evidence" value="ECO:0007669"/>
    <property type="project" value="UniProtKB-UniRule"/>
</dbReference>
<dbReference type="PROSITE" id="PS51144">
    <property type="entry name" value="ALPHA_CA_2"/>
    <property type="match status" value="1"/>
</dbReference>
<evidence type="ECO:0000256" key="4">
    <source>
        <dbReference type="ARBA" id="ARBA00022723"/>
    </source>
</evidence>
<keyword evidence="5 8" id="KW-0862">Zinc</keyword>
<evidence type="ECO:0000256" key="3">
    <source>
        <dbReference type="ARBA" id="ARBA00012925"/>
    </source>
</evidence>
<evidence type="ECO:0000313" key="10">
    <source>
        <dbReference type="EMBL" id="ACJ64663.1"/>
    </source>
</evidence>
<dbReference type="OrthoDB" id="429145at2759"/>
<reference evidence="10" key="1">
    <citation type="journal article" date="2008" name="BMC Genomics">
        <title>Microarray analysis identifies candidate genes for key roles in coral development.</title>
        <authorList>
            <person name="Grasso L.C."/>
            <person name="Maindonald J."/>
            <person name="Rudd S."/>
            <person name="Hayward D.C."/>
            <person name="Saint R."/>
            <person name="Miller D.J."/>
            <person name="Ball E.E."/>
        </authorList>
    </citation>
    <scope>NUCLEOTIDE SEQUENCE</scope>
</reference>
<evidence type="ECO:0000259" key="9">
    <source>
        <dbReference type="PROSITE" id="PS51144"/>
    </source>
</evidence>
<organism evidence="10">
    <name type="scientific">Acropora millepora</name>
    <name type="common">Staghorn coral</name>
    <name type="synonym">Heteropora millepora</name>
    <dbReference type="NCBI Taxonomy" id="45264"/>
    <lineage>
        <taxon>Eukaryota</taxon>
        <taxon>Metazoa</taxon>
        <taxon>Cnidaria</taxon>
        <taxon>Anthozoa</taxon>
        <taxon>Hexacorallia</taxon>
        <taxon>Scleractinia</taxon>
        <taxon>Astrocoeniina</taxon>
        <taxon>Acroporidae</taxon>
        <taxon>Acropora</taxon>
    </lineage>
</organism>
<evidence type="ECO:0000256" key="8">
    <source>
        <dbReference type="RuleBase" id="RU367011"/>
    </source>
</evidence>
<dbReference type="PANTHER" id="PTHR18952:SF141">
    <property type="entry name" value="CARBONIC ANHYDRASE"/>
    <property type="match status" value="1"/>
</dbReference>
<dbReference type="EMBL" id="EU863783">
    <property type="protein sequence ID" value="ACJ64663.1"/>
    <property type="molecule type" value="mRNA"/>
</dbReference>
<dbReference type="SMART" id="SM01057">
    <property type="entry name" value="Carb_anhydrase"/>
    <property type="match status" value="1"/>
</dbReference>
<evidence type="ECO:0000256" key="6">
    <source>
        <dbReference type="ARBA" id="ARBA00023239"/>
    </source>
</evidence>
<dbReference type="PANTHER" id="PTHR18952">
    <property type="entry name" value="CARBONIC ANHYDRASE"/>
    <property type="match status" value="1"/>
</dbReference>
<keyword evidence="4 8" id="KW-0479">Metal-binding</keyword>
<comment type="function">
    <text evidence="8">Reversible hydration of carbon dioxide.</text>
</comment>
<dbReference type="InterPro" id="IPR036398">
    <property type="entry name" value="CA_dom_sf"/>
</dbReference>
<comment type="cofactor">
    <cofactor evidence="1 8">
        <name>Zn(2+)</name>
        <dbReference type="ChEBI" id="CHEBI:29105"/>
    </cofactor>
</comment>
<dbReference type="Gene3D" id="3.10.200.10">
    <property type="entry name" value="Alpha carbonic anhydrase"/>
    <property type="match status" value="1"/>
</dbReference>
<evidence type="ECO:0000256" key="5">
    <source>
        <dbReference type="ARBA" id="ARBA00022833"/>
    </source>
</evidence>
<protein>
    <recommendedName>
        <fullName evidence="3 8">Carbonic anhydrase</fullName>
        <ecNumber evidence="3 8">4.2.1.1</ecNumber>
    </recommendedName>
</protein>
<dbReference type="CDD" id="cd00326">
    <property type="entry name" value="alpha_CA"/>
    <property type="match status" value="1"/>
</dbReference>
<dbReference type="InterPro" id="IPR001148">
    <property type="entry name" value="CA_dom"/>
</dbReference>
<dbReference type="EC" id="4.2.1.1" evidence="3 8"/>
<dbReference type="AlphaFoldDB" id="B7T143"/>
<name>B7T143_ACRMI</name>